<dbReference type="PANTHER" id="PTHR45696">
    <property type="entry name" value="60S ACIDIC RIBOSOMAL PROTEIN P1"/>
    <property type="match status" value="1"/>
</dbReference>
<comment type="caution">
    <text evidence="6">The sequence shown here is derived from an EMBL/GenBank/DDBJ whole genome shotgun (WGS) entry which is preliminary data.</text>
</comment>
<dbReference type="Pfam" id="PF00428">
    <property type="entry name" value="Ribosomal_60s"/>
    <property type="match status" value="1"/>
</dbReference>
<comment type="subunit">
    <text evidence="2">P1 and P2 exist as dimers at the large ribosomal subunit.</text>
</comment>
<dbReference type="GO" id="GO:0005840">
    <property type="term" value="C:ribosome"/>
    <property type="evidence" value="ECO:0007669"/>
    <property type="project" value="UniProtKB-KW"/>
</dbReference>
<accession>A0ABD2U4R3</accession>
<proteinExistence type="inferred from homology"/>
<comment type="similarity">
    <text evidence="1">Belongs to the eukaryotic ribosomal protein P1/P2 family.</text>
</comment>
<name>A0ABD2U4R3_9SOLN</name>
<dbReference type="PANTHER" id="PTHR45696:SF36">
    <property type="entry name" value="60S ACIDIC RIBOSOMAL PROTEIN P1-LIKE"/>
    <property type="match status" value="1"/>
</dbReference>
<dbReference type="Proteomes" id="UP001627284">
    <property type="component" value="Unassembled WGS sequence"/>
</dbReference>
<reference evidence="6 7" key="1">
    <citation type="submission" date="2024-05" db="EMBL/GenBank/DDBJ databases">
        <title>De novo assembly of an allotetraploid wild potato.</title>
        <authorList>
            <person name="Hosaka A.J."/>
        </authorList>
    </citation>
    <scope>NUCLEOTIDE SEQUENCE [LARGE SCALE GENOMIC DNA]</scope>
    <source>
        <tissue evidence="6">Young leaves</tissue>
    </source>
</reference>
<dbReference type="FunFam" id="1.10.10.1410:FF:000001">
    <property type="entry name" value="60S acidic ribosomal protein P1"/>
    <property type="match status" value="1"/>
</dbReference>
<evidence type="ECO:0008006" key="8">
    <source>
        <dbReference type="Google" id="ProtNLM"/>
    </source>
</evidence>
<dbReference type="CDD" id="cd05831">
    <property type="entry name" value="Ribosomal_P1"/>
    <property type="match status" value="1"/>
</dbReference>
<evidence type="ECO:0000256" key="4">
    <source>
        <dbReference type="ARBA" id="ARBA00023274"/>
    </source>
</evidence>
<evidence type="ECO:0000256" key="5">
    <source>
        <dbReference type="SAM" id="MobiDB-lite"/>
    </source>
</evidence>
<gene>
    <name evidence="6" type="ORF">AABB24_012845</name>
</gene>
<evidence type="ECO:0000313" key="6">
    <source>
        <dbReference type="EMBL" id="KAL3363809.1"/>
    </source>
</evidence>
<protein>
    <recommendedName>
        <fullName evidence="8">60S acidic ribosomal protein P1</fullName>
    </recommendedName>
</protein>
<keyword evidence="3" id="KW-0689">Ribosomal protein</keyword>
<organism evidence="6 7">
    <name type="scientific">Solanum stoloniferum</name>
    <dbReference type="NCBI Taxonomy" id="62892"/>
    <lineage>
        <taxon>Eukaryota</taxon>
        <taxon>Viridiplantae</taxon>
        <taxon>Streptophyta</taxon>
        <taxon>Embryophyta</taxon>
        <taxon>Tracheophyta</taxon>
        <taxon>Spermatophyta</taxon>
        <taxon>Magnoliopsida</taxon>
        <taxon>eudicotyledons</taxon>
        <taxon>Gunneridae</taxon>
        <taxon>Pentapetalae</taxon>
        <taxon>asterids</taxon>
        <taxon>lamiids</taxon>
        <taxon>Solanales</taxon>
        <taxon>Solanaceae</taxon>
        <taxon>Solanoideae</taxon>
        <taxon>Solaneae</taxon>
        <taxon>Solanum</taxon>
    </lineage>
</organism>
<dbReference type="EMBL" id="JBJKTR010000007">
    <property type="protein sequence ID" value="KAL3363809.1"/>
    <property type="molecule type" value="Genomic_DNA"/>
</dbReference>
<feature type="compositionally biased region" description="Polar residues" evidence="5">
    <location>
        <begin position="98"/>
        <end position="107"/>
    </location>
</feature>
<evidence type="ECO:0000256" key="2">
    <source>
        <dbReference type="ARBA" id="ARBA00011266"/>
    </source>
</evidence>
<dbReference type="GO" id="GO:1990904">
    <property type="term" value="C:ribonucleoprotein complex"/>
    <property type="evidence" value="ECO:0007669"/>
    <property type="project" value="UniProtKB-KW"/>
</dbReference>
<feature type="non-terminal residue" evidence="6">
    <location>
        <position position="1"/>
    </location>
</feature>
<keyword evidence="4" id="KW-0687">Ribonucleoprotein</keyword>
<keyword evidence="7" id="KW-1185">Reference proteome</keyword>
<dbReference type="InterPro" id="IPR038716">
    <property type="entry name" value="P1/P2_N_sf"/>
</dbReference>
<evidence type="ECO:0000256" key="1">
    <source>
        <dbReference type="ARBA" id="ARBA00005436"/>
    </source>
</evidence>
<feature type="region of interest" description="Disordered" evidence="5">
    <location>
        <begin position="84"/>
        <end position="130"/>
    </location>
</feature>
<sequence length="130" mass="14273">PALKNSDGKSFCIFVKKKKMSSIGELACTYACLILHDDDIPINAERIGTLIKASNLKVESYWPSLFAKLCEKMNVNELIMNVGTPTSNNDVAAPPPTTDNNASTAPSVNDKKKEEIKEESDDEAMFSLFD</sequence>
<evidence type="ECO:0000256" key="3">
    <source>
        <dbReference type="ARBA" id="ARBA00022980"/>
    </source>
</evidence>
<dbReference type="Gene3D" id="1.10.10.1410">
    <property type="match status" value="1"/>
</dbReference>
<dbReference type="AlphaFoldDB" id="A0ABD2U4R3"/>
<evidence type="ECO:0000313" key="7">
    <source>
        <dbReference type="Proteomes" id="UP001627284"/>
    </source>
</evidence>